<accession>A0A9P8QEN1</accession>
<dbReference type="Pfam" id="PF00005">
    <property type="entry name" value="ABC_tran"/>
    <property type="match status" value="1"/>
</dbReference>
<dbReference type="CDD" id="cd18579">
    <property type="entry name" value="ABC_6TM_ABCC_D1"/>
    <property type="match status" value="1"/>
</dbReference>
<feature type="transmembrane region" description="Helical" evidence="7">
    <location>
        <begin position="961"/>
        <end position="983"/>
    </location>
</feature>
<dbReference type="InterPro" id="IPR003439">
    <property type="entry name" value="ABC_transporter-like_ATP-bd"/>
</dbReference>
<evidence type="ECO:0000256" key="6">
    <source>
        <dbReference type="ARBA" id="ARBA00023136"/>
    </source>
</evidence>
<evidence type="ECO:0000313" key="10">
    <source>
        <dbReference type="Proteomes" id="UP000827724"/>
    </source>
</evidence>
<protein>
    <recommendedName>
        <fullName evidence="8">ABC transporter domain-containing protein</fullName>
    </recommendedName>
</protein>
<dbReference type="InterPro" id="IPR017871">
    <property type="entry name" value="ABC_transporter-like_CS"/>
</dbReference>
<feature type="transmembrane region" description="Helical" evidence="7">
    <location>
        <begin position="305"/>
        <end position="323"/>
    </location>
</feature>
<feature type="domain" description="ABC transporter" evidence="8">
    <location>
        <begin position="628"/>
        <end position="859"/>
    </location>
</feature>
<evidence type="ECO:0000313" key="9">
    <source>
        <dbReference type="EMBL" id="KAH6604280.1"/>
    </source>
</evidence>
<keyword evidence="5 7" id="KW-1133">Transmembrane helix</keyword>
<dbReference type="SUPFAM" id="SSF90123">
    <property type="entry name" value="ABC transporter transmembrane region"/>
    <property type="match status" value="1"/>
</dbReference>
<keyword evidence="3" id="KW-0547">Nucleotide-binding</keyword>
<comment type="subcellular location">
    <subcellularLocation>
        <location evidence="1">Membrane</location>
        <topology evidence="1">Multi-pass membrane protein</topology>
    </subcellularLocation>
</comment>
<keyword evidence="10" id="KW-1185">Reference proteome</keyword>
<dbReference type="Gene3D" id="3.40.50.300">
    <property type="entry name" value="P-loop containing nucleotide triphosphate hydrolases"/>
    <property type="match status" value="1"/>
</dbReference>
<feature type="transmembrane region" description="Helical" evidence="7">
    <location>
        <begin position="538"/>
        <end position="560"/>
    </location>
</feature>
<feature type="transmembrane region" description="Helical" evidence="7">
    <location>
        <begin position="502"/>
        <end position="532"/>
    </location>
</feature>
<evidence type="ECO:0000256" key="2">
    <source>
        <dbReference type="ARBA" id="ARBA00022692"/>
    </source>
</evidence>
<dbReference type="SUPFAM" id="SSF52540">
    <property type="entry name" value="P-loop containing nucleoside triphosphate hydrolases"/>
    <property type="match status" value="1"/>
</dbReference>
<evidence type="ECO:0000256" key="3">
    <source>
        <dbReference type="ARBA" id="ARBA00022741"/>
    </source>
</evidence>
<keyword evidence="2 7" id="KW-0812">Transmembrane</keyword>
<evidence type="ECO:0000256" key="4">
    <source>
        <dbReference type="ARBA" id="ARBA00022840"/>
    </source>
</evidence>
<sequence length="984" mass="108944">MACPPGSERSFGPQVNPRCRPFDFTLQFEDIFFVGLPAVLFLILSPIQIWGLFAKRAAYSVRSETLRRWKSITFASILIVQLTYLVYRAQHAALRTSLSLPADILSSVATVAAFFLSRASHGRSPRPSTVLDLYLSLLSLLDIARTRTLWLLAADSPIPILMTVNLSLTLFALMLESIEESKRLSQGSPEEFSGIWARTSFTWLIPLLKMGYAKVLSQDDLPNLDSRLQSRVLRRQLVTTWSKYDPKARHSLLKACFRTHLSTLPSAVLPRICLTIFTFAQPFLVDATIRFVESENPDGYRGKGLIGAWAFVYLGIALSRSVYRYETARFIAKQRGGLIALVYQRCLDIRAADGGDISAVTLMGTDIERIASGMHLLHETWGSLLDMVIACWLLERQLFLACLAPIALVLSTSHMRPSSLGEWYTNAQQQKVFIVVTSQISVFTQAAQVAWIEKVQDRLRATTSLLGDVKAIKMLALPQVVSELLTNLRKNEIKTSKTFRELLVATLILSLSPVTLAPAATFAIYVVISVFWIHGSLLTTQAFTSLALIGLLTGPVIVFIQSLPEVLQCVGCFDRIQQYCNYTDVSLNDEYYYQPGHIDVRDESEIHLLAPDETAEPLGASHRDAISLHSQGFKWNQSGPAILKDLQIDIRHEAITAITGSVGSGKSSLLNSILGELIDISSSEDQPKAVQPHCKHIAYCSQQPWLENATIRHNILGSMSYQENWYAEVVSSCGLDADLKQLQRGDKTNIGSKGLNLSGGQKQRIALARAIYARKPIVLLDDVFSGMDAHTIDVVSSRLLDRGGLLRRQHATVILTTHHRKLMAIADMVIVLEGGKVTAQDTPEALLHTSGYVNRLGLQLIDNGDVPETPKPQGSPTAEEALDIAAGVDDSFPEEMDGRHVDIRRKKGELSVYAYYLANSGWYSVALYSGGITGWVFCVEFSTVWMKWWSAANASEPNKDVWMYLGVYALLGILGTLSGATCAW</sequence>
<dbReference type="GO" id="GO:0140359">
    <property type="term" value="F:ABC-type transporter activity"/>
    <property type="evidence" value="ECO:0007669"/>
    <property type="project" value="InterPro"/>
</dbReference>
<evidence type="ECO:0000256" key="5">
    <source>
        <dbReference type="ARBA" id="ARBA00022989"/>
    </source>
</evidence>
<dbReference type="InterPro" id="IPR056227">
    <property type="entry name" value="TMD0_ABC"/>
</dbReference>
<dbReference type="EMBL" id="JAIWOZ010000006">
    <property type="protein sequence ID" value="KAH6604280.1"/>
    <property type="molecule type" value="Genomic_DNA"/>
</dbReference>
<reference evidence="9" key="1">
    <citation type="submission" date="2021-08" db="EMBL/GenBank/DDBJ databases">
        <title>Chromosome-Level Trichoderma cornu-damae using Hi-C Data.</title>
        <authorList>
            <person name="Kim C.S."/>
        </authorList>
    </citation>
    <scope>NUCLEOTIDE SEQUENCE</scope>
    <source>
        <strain evidence="9">KA19-0412C</strain>
    </source>
</reference>
<dbReference type="GO" id="GO:0016887">
    <property type="term" value="F:ATP hydrolysis activity"/>
    <property type="evidence" value="ECO:0007669"/>
    <property type="project" value="InterPro"/>
</dbReference>
<dbReference type="AlphaFoldDB" id="A0A9P8QEN1"/>
<proteinExistence type="predicted"/>
<dbReference type="InterPro" id="IPR036640">
    <property type="entry name" value="ABC1_TM_sf"/>
</dbReference>
<dbReference type="SMART" id="SM00382">
    <property type="entry name" value="AAA"/>
    <property type="match status" value="1"/>
</dbReference>
<dbReference type="PROSITE" id="PS00211">
    <property type="entry name" value="ABC_TRANSPORTER_1"/>
    <property type="match status" value="1"/>
</dbReference>
<name>A0A9P8QEN1_9HYPO</name>
<feature type="transmembrane region" description="Helical" evidence="7">
    <location>
        <begin position="913"/>
        <end position="937"/>
    </location>
</feature>
<dbReference type="PANTHER" id="PTHR24223:SF404">
    <property type="entry name" value="ABC MULTIDRUG TRANSPORTER (EUROFUNG)-RELATED"/>
    <property type="match status" value="1"/>
</dbReference>
<dbReference type="InterPro" id="IPR044746">
    <property type="entry name" value="ABCC_6TM_D1"/>
</dbReference>
<dbReference type="CDD" id="cd03250">
    <property type="entry name" value="ABCC_MRP_domain1"/>
    <property type="match status" value="1"/>
</dbReference>
<organism evidence="9 10">
    <name type="scientific">Trichoderma cornu-damae</name>
    <dbReference type="NCBI Taxonomy" id="654480"/>
    <lineage>
        <taxon>Eukaryota</taxon>
        <taxon>Fungi</taxon>
        <taxon>Dikarya</taxon>
        <taxon>Ascomycota</taxon>
        <taxon>Pezizomycotina</taxon>
        <taxon>Sordariomycetes</taxon>
        <taxon>Hypocreomycetidae</taxon>
        <taxon>Hypocreales</taxon>
        <taxon>Hypocreaceae</taxon>
        <taxon>Trichoderma</taxon>
    </lineage>
</organism>
<evidence type="ECO:0000259" key="8">
    <source>
        <dbReference type="PROSITE" id="PS50893"/>
    </source>
</evidence>
<dbReference type="InterPro" id="IPR003593">
    <property type="entry name" value="AAA+_ATPase"/>
</dbReference>
<dbReference type="PROSITE" id="PS50893">
    <property type="entry name" value="ABC_TRANSPORTER_2"/>
    <property type="match status" value="1"/>
</dbReference>
<evidence type="ECO:0000256" key="7">
    <source>
        <dbReference type="SAM" id="Phobius"/>
    </source>
</evidence>
<keyword evidence="4" id="KW-0067">ATP-binding</keyword>
<feature type="transmembrane region" description="Helical" evidence="7">
    <location>
        <begin position="31"/>
        <end position="53"/>
    </location>
</feature>
<dbReference type="Gene3D" id="1.20.1560.10">
    <property type="entry name" value="ABC transporter type 1, transmembrane domain"/>
    <property type="match status" value="1"/>
</dbReference>
<dbReference type="InterPro" id="IPR027417">
    <property type="entry name" value="P-loop_NTPase"/>
</dbReference>
<dbReference type="OrthoDB" id="6500128at2759"/>
<dbReference type="GO" id="GO:0005524">
    <property type="term" value="F:ATP binding"/>
    <property type="evidence" value="ECO:0007669"/>
    <property type="project" value="UniProtKB-KW"/>
</dbReference>
<dbReference type="PANTHER" id="PTHR24223">
    <property type="entry name" value="ATP-BINDING CASSETTE SUB-FAMILY C"/>
    <property type="match status" value="1"/>
</dbReference>
<dbReference type="InterPro" id="IPR050173">
    <property type="entry name" value="ABC_transporter_C-like"/>
</dbReference>
<dbReference type="GO" id="GO:0016020">
    <property type="term" value="C:membrane"/>
    <property type="evidence" value="ECO:0007669"/>
    <property type="project" value="UniProtKB-SubCell"/>
</dbReference>
<dbReference type="Proteomes" id="UP000827724">
    <property type="component" value="Unassembled WGS sequence"/>
</dbReference>
<comment type="caution">
    <text evidence="9">The sequence shown here is derived from an EMBL/GenBank/DDBJ whole genome shotgun (WGS) entry which is preliminary data.</text>
</comment>
<keyword evidence="6 7" id="KW-0472">Membrane</keyword>
<feature type="transmembrane region" description="Helical" evidence="7">
    <location>
        <begin position="268"/>
        <end position="285"/>
    </location>
</feature>
<dbReference type="Pfam" id="PF24357">
    <property type="entry name" value="TMD0_ABC"/>
    <property type="match status" value="1"/>
</dbReference>
<evidence type="ECO:0000256" key="1">
    <source>
        <dbReference type="ARBA" id="ARBA00004141"/>
    </source>
</evidence>
<gene>
    <name evidence="9" type="ORF">Trco_007726</name>
</gene>